<gene>
    <name evidence="1" type="ORF">G5V58_04105</name>
</gene>
<sequence>MALVMVVSGCGSSSTTTPGDSAAATSAASSASTASVDLSDAYNSCAFERATAEKLFPGSSAFSLGDNGKSIIIAGAPMAYQEFLDALTCLLDEVGTSDALTSQIGTTTNGTEPQQASEAGLDYQWSFSSTGGLSLTVTYAE</sequence>
<evidence type="ECO:0000313" key="1">
    <source>
        <dbReference type="EMBL" id="QIG42063.1"/>
    </source>
</evidence>
<dbReference type="AlphaFoldDB" id="A0A6G6WA90"/>
<name>A0A6G6WA90_9ACTN</name>
<accession>A0A6G6WA90</accession>
<proteinExistence type="predicted"/>
<dbReference type="Proteomes" id="UP000502996">
    <property type="component" value="Chromosome"/>
</dbReference>
<dbReference type="RefSeq" id="WP_165229003.1">
    <property type="nucleotide sequence ID" value="NZ_CP049257.1"/>
</dbReference>
<protein>
    <submittedName>
        <fullName evidence="1">Uncharacterized protein</fullName>
    </submittedName>
</protein>
<organism evidence="1 2">
    <name type="scientific">Nocardioides anomalus</name>
    <dbReference type="NCBI Taxonomy" id="2712223"/>
    <lineage>
        <taxon>Bacteria</taxon>
        <taxon>Bacillati</taxon>
        <taxon>Actinomycetota</taxon>
        <taxon>Actinomycetes</taxon>
        <taxon>Propionibacteriales</taxon>
        <taxon>Nocardioidaceae</taxon>
        <taxon>Nocardioides</taxon>
    </lineage>
</organism>
<dbReference type="KEGG" id="nano:G5V58_04105"/>
<evidence type="ECO:0000313" key="2">
    <source>
        <dbReference type="Proteomes" id="UP000502996"/>
    </source>
</evidence>
<keyword evidence="2" id="KW-1185">Reference proteome</keyword>
<reference evidence="1 2" key="1">
    <citation type="submission" date="2020-02" db="EMBL/GenBank/DDBJ databases">
        <title>Full genome sequence of Nocardioides sp. R-3366.</title>
        <authorList>
            <person name="Im W.-T."/>
        </authorList>
    </citation>
    <scope>NUCLEOTIDE SEQUENCE [LARGE SCALE GENOMIC DNA]</scope>
    <source>
        <strain evidence="1 2">R-3366</strain>
    </source>
</reference>
<dbReference type="EMBL" id="CP049257">
    <property type="protein sequence ID" value="QIG42063.1"/>
    <property type="molecule type" value="Genomic_DNA"/>
</dbReference>